<feature type="region of interest" description="Disordered" evidence="1">
    <location>
        <begin position="37"/>
        <end position="77"/>
    </location>
</feature>
<comment type="caution">
    <text evidence="3">The sequence shown here is derived from an EMBL/GenBank/DDBJ whole genome shotgun (WGS) entry which is preliminary data.</text>
</comment>
<protein>
    <recommendedName>
        <fullName evidence="5">Lipoprotein</fullName>
    </recommendedName>
</protein>
<proteinExistence type="predicted"/>
<evidence type="ECO:0000256" key="2">
    <source>
        <dbReference type="SAM" id="SignalP"/>
    </source>
</evidence>
<dbReference type="RefSeq" id="WP_340341843.1">
    <property type="nucleotide sequence ID" value="NZ_JBBKZT010000003.1"/>
</dbReference>
<dbReference type="Proteomes" id="UP001385892">
    <property type="component" value="Unassembled WGS sequence"/>
</dbReference>
<keyword evidence="4" id="KW-1185">Reference proteome</keyword>
<name>A0ABU8WGR5_9BURK</name>
<feature type="compositionally biased region" description="Pro residues" evidence="1">
    <location>
        <begin position="65"/>
        <end position="74"/>
    </location>
</feature>
<keyword evidence="2" id="KW-0732">Signal</keyword>
<evidence type="ECO:0008006" key="5">
    <source>
        <dbReference type="Google" id="ProtNLM"/>
    </source>
</evidence>
<feature type="compositionally biased region" description="Low complexity" evidence="1">
    <location>
        <begin position="37"/>
        <end position="64"/>
    </location>
</feature>
<reference evidence="3 4" key="1">
    <citation type="submission" date="2024-03" db="EMBL/GenBank/DDBJ databases">
        <title>Novel species of the genus Variovorax.</title>
        <authorList>
            <person name="Liu Q."/>
            <person name="Xin Y.-H."/>
        </authorList>
    </citation>
    <scope>NUCLEOTIDE SEQUENCE [LARGE SCALE GENOMIC DNA]</scope>
    <source>
        <strain evidence="3 4">KACC 18900</strain>
    </source>
</reference>
<feature type="signal peptide" evidence="2">
    <location>
        <begin position="1"/>
        <end position="18"/>
    </location>
</feature>
<evidence type="ECO:0000313" key="4">
    <source>
        <dbReference type="Proteomes" id="UP001385892"/>
    </source>
</evidence>
<accession>A0ABU8WGR5</accession>
<organism evidence="3 4">
    <name type="scientific">Variovorax rhizosphaerae</name>
    <dbReference type="NCBI Taxonomy" id="1836200"/>
    <lineage>
        <taxon>Bacteria</taxon>
        <taxon>Pseudomonadati</taxon>
        <taxon>Pseudomonadota</taxon>
        <taxon>Betaproteobacteria</taxon>
        <taxon>Burkholderiales</taxon>
        <taxon>Comamonadaceae</taxon>
        <taxon>Variovorax</taxon>
    </lineage>
</organism>
<feature type="chain" id="PRO_5046041799" description="Lipoprotein" evidence="2">
    <location>
        <begin position="19"/>
        <end position="356"/>
    </location>
</feature>
<evidence type="ECO:0000256" key="1">
    <source>
        <dbReference type="SAM" id="MobiDB-lite"/>
    </source>
</evidence>
<sequence>MKFRLWVAASAVALSACGGGGGGNGFAGLPIAVATSPTGSTPATPAPEPVAVTPGPGPVEVTPEPTAPTAPTTPTPEALTPVYEALRVASTNAEYLDQLNAQGARGFRNSEFLNAGYVKDSNTTYVYESLPTATDAAAWQAQLNAQGARGFMRVTDKGDDTFYRKDTRSTSTFTYTILQKTSPPLPTPPTRAALEAWTRDDAAAFVEQANAQGANGFYADSPNFTGKVTRVNIYRKDSASPAIYSYKIGATPYVTRGGNVQQYRFEGASGFLLHTVFGSPVVVVGVTVYVKDISQSATFEFTQSANSFDDGISAAAANVEARTGYVLFARTLSTSGTGLSEYKKATGCTGFLCGAQ</sequence>
<dbReference type="PROSITE" id="PS51257">
    <property type="entry name" value="PROKAR_LIPOPROTEIN"/>
    <property type="match status" value="1"/>
</dbReference>
<dbReference type="EMBL" id="JBBKZT010000003">
    <property type="protein sequence ID" value="MEJ8846700.1"/>
    <property type="molecule type" value="Genomic_DNA"/>
</dbReference>
<gene>
    <name evidence="3" type="ORF">WKW82_08570</name>
</gene>
<evidence type="ECO:0000313" key="3">
    <source>
        <dbReference type="EMBL" id="MEJ8846700.1"/>
    </source>
</evidence>